<keyword evidence="3" id="KW-0843">Virulence</keyword>
<dbReference type="PANTHER" id="PTHR42756:SF1">
    <property type="entry name" value="TRANSCRIPTIONAL REPRESSOR OF EMRAB OPERON"/>
    <property type="match status" value="1"/>
</dbReference>
<gene>
    <name evidence="11" type="ORF">FUAX_03380</name>
</gene>
<dbReference type="EMBL" id="AP025314">
    <property type="protein sequence ID" value="BDD07906.1"/>
    <property type="molecule type" value="Genomic_DNA"/>
</dbReference>
<dbReference type="InterPro" id="IPR036390">
    <property type="entry name" value="WH_DNA-bd_sf"/>
</dbReference>
<dbReference type="PROSITE" id="PS50995">
    <property type="entry name" value="HTH_MARR_2"/>
    <property type="match status" value="1"/>
</dbReference>
<evidence type="ECO:0000256" key="2">
    <source>
        <dbReference type="ARBA" id="ARBA00023015"/>
    </source>
</evidence>
<keyword evidence="5" id="KW-0804">Transcription</keyword>
<dbReference type="AlphaFoldDB" id="A0AAU9CGM0"/>
<evidence type="ECO:0000256" key="4">
    <source>
        <dbReference type="ARBA" id="ARBA00023125"/>
    </source>
</evidence>
<dbReference type="GO" id="GO:0003677">
    <property type="term" value="F:DNA binding"/>
    <property type="evidence" value="ECO:0007669"/>
    <property type="project" value="UniProtKB-KW"/>
</dbReference>
<proteinExistence type="inferred from homology"/>
<dbReference type="GO" id="GO:0003700">
    <property type="term" value="F:DNA-binding transcription factor activity"/>
    <property type="evidence" value="ECO:0007669"/>
    <property type="project" value="InterPro"/>
</dbReference>
<evidence type="ECO:0000256" key="6">
    <source>
        <dbReference type="ARBA" id="ARBA00040307"/>
    </source>
</evidence>
<dbReference type="InterPro" id="IPR036388">
    <property type="entry name" value="WH-like_DNA-bd_sf"/>
</dbReference>
<dbReference type="Proteomes" id="UP001348817">
    <property type="component" value="Chromosome"/>
</dbReference>
<keyword evidence="12" id="KW-1185">Reference proteome</keyword>
<evidence type="ECO:0000313" key="12">
    <source>
        <dbReference type="Proteomes" id="UP001348817"/>
    </source>
</evidence>
<dbReference type="Gene3D" id="1.10.10.10">
    <property type="entry name" value="Winged helix-like DNA-binding domain superfamily/Winged helix DNA-binding domain"/>
    <property type="match status" value="1"/>
</dbReference>
<dbReference type="SMART" id="SM00347">
    <property type="entry name" value="HTH_MARR"/>
    <property type="match status" value="1"/>
</dbReference>
<dbReference type="Pfam" id="PF22381">
    <property type="entry name" value="Staph_reg_Sar_Rot"/>
    <property type="match status" value="1"/>
</dbReference>
<dbReference type="RefSeq" id="WP_338393200.1">
    <property type="nucleotide sequence ID" value="NZ_AP025314.1"/>
</dbReference>
<evidence type="ECO:0000256" key="3">
    <source>
        <dbReference type="ARBA" id="ARBA00023026"/>
    </source>
</evidence>
<comment type="subcellular location">
    <subcellularLocation>
        <location evidence="1">Cytoplasm</location>
    </subcellularLocation>
</comment>
<evidence type="ECO:0000313" key="11">
    <source>
        <dbReference type="EMBL" id="BDD07906.1"/>
    </source>
</evidence>
<evidence type="ECO:0000256" key="5">
    <source>
        <dbReference type="ARBA" id="ARBA00023163"/>
    </source>
</evidence>
<dbReference type="InterPro" id="IPR055166">
    <property type="entry name" value="Transc_reg_Sar_Rot_HTH"/>
</dbReference>
<evidence type="ECO:0000256" key="1">
    <source>
        <dbReference type="ARBA" id="ARBA00004496"/>
    </source>
</evidence>
<dbReference type="InterPro" id="IPR000835">
    <property type="entry name" value="HTH_MarR-typ"/>
</dbReference>
<feature type="domain" description="HTH marR-type" evidence="10">
    <location>
        <begin position="1"/>
        <end position="146"/>
    </location>
</feature>
<dbReference type="PROSITE" id="PS01117">
    <property type="entry name" value="HTH_MARR_1"/>
    <property type="match status" value="1"/>
</dbReference>
<accession>A0AAU9CGM0</accession>
<comment type="similarity">
    <text evidence="7">Belongs to the SarZ family.</text>
</comment>
<sequence length="146" mass="16574">MKIEDEIKHEFSTPQERAATNVVFTANWILTEVAMRLKPSGLSWQQLNILSILKGQPKGRATVNLIKERMVDRMPNVSRLLNKMAEKGLVTKQRDTQDQRVVFVSLTETGDASREKAREALASKSLISLDDKRADQLNGLLEELRE</sequence>
<dbReference type="SUPFAM" id="SSF46785">
    <property type="entry name" value="Winged helix' DNA-binding domain"/>
    <property type="match status" value="1"/>
</dbReference>
<evidence type="ECO:0000259" key="10">
    <source>
        <dbReference type="PROSITE" id="PS50995"/>
    </source>
</evidence>
<evidence type="ECO:0000256" key="8">
    <source>
        <dbReference type="ARBA" id="ARBA00047188"/>
    </source>
</evidence>
<keyword evidence="4" id="KW-0238">DNA-binding</keyword>
<dbReference type="PANTHER" id="PTHR42756">
    <property type="entry name" value="TRANSCRIPTIONAL REGULATOR, MARR"/>
    <property type="match status" value="1"/>
</dbReference>
<evidence type="ECO:0000256" key="7">
    <source>
        <dbReference type="ARBA" id="ARBA00046337"/>
    </source>
</evidence>
<keyword evidence="2" id="KW-0805">Transcription regulation</keyword>
<protein>
    <recommendedName>
        <fullName evidence="6">HTH-type transcriptional regulator MgrA</fullName>
    </recommendedName>
    <alternativeName>
        <fullName evidence="8">HTH-type transcriptional regulator SarZ</fullName>
    </alternativeName>
    <alternativeName>
        <fullName evidence="9">Staphylococcal accessory regulator Z</fullName>
    </alternativeName>
</protein>
<dbReference type="InterPro" id="IPR023187">
    <property type="entry name" value="Tscrpt_reg_MarR-type_CS"/>
</dbReference>
<reference evidence="11 12" key="1">
    <citation type="submission" date="2021-12" db="EMBL/GenBank/DDBJ databases">
        <title>Genome sequencing of bacteria with rrn-lacking chromosome and rrn-plasmid.</title>
        <authorList>
            <person name="Anda M."/>
            <person name="Iwasaki W."/>
        </authorList>
    </citation>
    <scope>NUCLEOTIDE SEQUENCE [LARGE SCALE GENOMIC DNA]</scope>
    <source>
        <strain evidence="11 12">DSM 100852</strain>
    </source>
</reference>
<name>A0AAU9CGM0_9BACT</name>
<evidence type="ECO:0000256" key="9">
    <source>
        <dbReference type="ARBA" id="ARBA00047207"/>
    </source>
</evidence>
<dbReference type="KEGG" id="fax:FUAX_03380"/>
<organism evidence="11 12">
    <name type="scientific">Fulvitalea axinellae</name>
    <dbReference type="NCBI Taxonomy" id="1182444"/>
    <lineage>
        <taxon>Bacteria</taxon>
        <taxon>Pseudomonadati</taxon>
        <taxon>Bacteroidota</taxon>
        <taxon>Cytophagia</taxon>
        <taxon>Cytophagales</taxon>
        <taxon>Persicobacteraceae</taxon>
        <taxon>Fulvitalea</taxon>
    </lineage>
</organism>